<reference evidence="1 2" key="1">
    <citation type="submission" date="2013-12" db="EMBL/GenBank/DDBJ databases">
        <title>Complete genome sequence of Rhizobium etli bv. mimosae IE4771.</title>
        <authorList>
            <person name="Bustos P."/>
            <person name="Santamaria R.I."/>
            <person name="Lozano L."/>
            <person name="Ormeno-Orrillo E."/>
            <person name="Rogel M.A."/>
            <person name="Romero D."/>
            <person name="Cevallos M.A."/>
            <person name="Martinez-Romero E."/>
            <person name="Gonzalez V."/>
        </authorList>
    </citation>
    <scope>NUCLEOTIDE SEQUENCE [LARGE SCALE GENOMIC DNA]</scope>
    <source>
        <strain evidence="1 2">IE4771</strain>
        <plasmid evidence="2">Plasmid pRetIE4771b</plasmid>
    </source>
</reference>
<organism evidence="1 2">
    <name type="scientific">Rhizobium etli bv. mimosae str. IE4771</name>
    <dbReference type="NCBI Taxonomy" id="1432050"/>
    <lineage>
        <taxon>Bacteria</taxon>
        <taxon>Pseudomonadati</taxon>
        <taxon>Pseudomonadota</taxon>
        <taxon>Alphaproteobacteria</taxon>
        <taxon>Hyphomicrobiales</taxon>
        <taxon>Rhizobiaceae</taxon>
        <taxon>Rhizobium/Agrobacterium group</taxon>
        <taxon>Rhizobium</taxon>
    </lineage>
</organism>
<keyword evidence="1" id="KW-0614">Plasmid</keyword>
<evidence type="ECO:0000313" key="1">
    <source>
        <dbReference type="EMBL" id="AIC30012.1"/>
    </source>
</evidence>
<dbReference type="Proteomes" id="UP000027180">
    <property type="component" value="Plasmid pRetIE4771b"/>
</dbReference>
<protein>
    <submittedName>
        <fullName evidence="1">Uncharacterized protein</fullName>
    </submittedName>
</protein>
<evidence type="ECO:0000313" key="2">
    <source>
        <dbReference type="Proteomes" id="UP000027180"/>
    </source>
</evidence>
<dbReference type="KEGG" id="rei:IE4771_PB00284"/>
<gene>
    <name evidence="1" type="ORF">IE4771_PB00284</name>
</gene>
<geneLocation type="plasmid" evidence="1 2">
    <name>pRetIE4771b</name>
</geneLocation>
<sequence length="147" mass="16013">MLASTPASILNHKTAKNGIPSDSTKSGYALEQARTLAHKRLTTRRVFMCSRSSLIVPGLMPRSSSQNARRRARYGFRGEGFVNHIGGCCRFSPMCWLNAASIGAGVSLAAGPKRLKVSDVVRASIEKNNWKNLCKIPALRVLVTREG</sequence>
<accession>A0A060I818</accession>
<proteinExistence type="predicted"/>
<dbReference type="AlphaFoldDB" id="A0A060I818"/>
<name>A0A060I818_RHIET</name>
<dbReference type="EMBL" id="CP006988">
    <property type="protein sequence ID" value="AIC30012.1"/>
    <property type="molecule type" value="Genomic_DNA"/>
</dbReference>
<dbReference type="HOGENOM" id="CLU_1766509_0_0_5"/>